<feature type="chain" id="PRO_5003255034" evidence="1">
    <location>
        <begin position="26"/>
        <end position="133"/>
    </location>
</feature>
<name>F0RA94_CELLC</name>
<keyword evidence="1" id="KW-0732">Signal</keyword>
<dbReference type="STRING" id="867900.Celly_1614"/>
<keyword evidence="3" id="KW-1185">Reference proteome</keyword>
<dbReference type="RefSeq" id="WP_013621183.1">
    <property type="nucleotide sequence ID" value="NC_015167.1"/>
</dbReference>
<evidence type="ECO:0000256" key="1">
    <source>
        <dbReference type="SAM" id="SignalP"/>
    </source>
</evidence>
<feature type="signal peptide" evidence="1">
    <location>
        <begin position="1"/>
        <end position="25"/>
    </location>
</feature>
<dbReference type="KEGG" id="cly:Celly_1614"/>
<evidence type="ECO:0000313" key="3">
    <source>
        <dbReference type="Proteomes" id="UP000007487"/>
    </source>
</evidence>
<dbReference type="EMBL" id="CP002534">
    <property type="protein sequence ID" value="ADY29438.1"/>
    <property type="molecule type" value="Genomic_DNA"/>
</dbReference>
<organism evidence="2 3">
    <name type="scientific">Cellulophaga lytica (strain ATCC 23178 / DSM 7489 / JCM 8516 / NBRC 14961 / NCIMB 1423 / VKM B-1433 / Cy l20)</name>
    <dbReference type="NCBI Taxonomy" id="867900"/>
    <lineage>
        <taxon>Bacteria</taxon>
        <taxon>Pseudomonadati</taxon>
        <taxon>Bacteroidota</taxon>
        <taxon>Flavobacteriia</taxon>
        <taxon>Flavobacteriales</taxon>
        <taxon>Flavobacteriaceae</taxon>
        <taxon>Cellulophaga</taxon>
    </lineage>
</organism>
<evidence type="ECO:0000313" key="2">
    <source>
        <dbReference type="EMBL" id="ADY29438.1"/>
    </source>
</evidence>
<accession>F0RA94</accession>
<gene>
    <name evidence="2" type="ordered locus">Celly_1614</name>
</gene>
<reference evidence="2 3" key="1">
    <citation type="journal article" date="2011" name="Stand. Genomic Sci.">
        <title>Complete genome sequence of Cellulophaga lytica type strain (LIM- 21).</title>
        <authorList>
            <person name="Pati A."/>
            <person name="Abt B."/>
            <person name="Teshima H."/>
            <person name="Nolan M."/>
            <person name="Lapidus A."/>
            <person name="Lucas S."/>
            <person name="Hammon N."/>
            <person name="Deshpande S."/>
            <person name="Cheng J.F."/>
            <person name="Tapia R."/>
            <person name="Han C."/>
            <person name="Goodwin L."/>
            <person name="Pitluck S."/>
            <person name="Liolios K."/>
            <person name="Pagani I."/>
            <person name="Mavromatis K."/>
            <person name="Ovchinikova G."/>
            <person name="Chen A."/>
            <person name="Palaniappan K."/>
            <person name="Land M."/>
            <person name="Hauser L."/>
            <person name="Jeffries C.D."/>
            <person name="Detter J.C."/>
            <person name="Brambilla E.M."/>
            <person name="Kannan K.P."/>
            <person name="Rohde M."/>
            <person name="Spring S."/>
            <person name="Goker M."/>
            <person name="Woyke T."/>
            <person name="Bristow J."/>
            <person name="Eisen J.A."/>
            <person name="Markowitz V."/>
            <person name="Hugenholtz P."/>
            <person name="Kyrpides N.C."/>
            <person name="Klenk H.P."/>
            <person name="Ivanova N."/>
        </authorList>
    </citation>
    <scope>NUCLEOTIDE SEQUENCE [LARGE SCALE GENOMIC DNA]</scope>
    <source>
        <strain evidence="3">ATCC 23178 / DSM 7489 / JCM 8516 / NBRC 14961 / NCIMB 1423 / VKM B-1433 / Cy l20</strain>
    </source>
</reference>
<proteinExistence type="predicted"/>
<dbReference type="HOGENOM" id="CLU_1902923_0_0_10"/>
<dbReference type="OrthoDB" id="1451678at2"/>
<dbReference type="AlphaFoldDB" id="F0RA94"/>
<sequence>MTVSLKNKTALLLALCFTMLGSLYANVSLENSGTLQQTTNTDSVTKQIENVGLSVLNKHSHFATELTEANEEEVTENVTPKKLSNNNGNFKVAFFSAQILGLPSTLLTKTHYLLHTNLGSVLKIYIKYQVLLI</sequence>
<dbReference type="Proteomes" id="UP000007487">
    <property type="component" value="Chromosome"/>
</dbReference>
<protein>
    <submittedName>
        <fullName evidence="2">Uncharacterized protein</fullName>
    </submittedName>
</protein>